<dbReference type="Pfam" id="PF07394">
    <property type="entry name" value="DUF1501"/>
    <property type="match status" value="1"/>
</dbReference>
<dbReference type="InterPro" id="IPR014917">
    <property type="entry name" value="DUF1800"/>
</dbReference>
<dbReference type="InterPro" id="IPR008979">
    <property type="entry name" value="Galactose-bd-like_sf"/>
</dbReference>
<feature type="transmembrane region" description="Helical" evidence="2">
    <location>
        <begin position="164"/>
        <end position="185"/>
    </location>
</feature>
<dbReference type="PANTHER" id="PTHR43737">
    <property type="entry name" value="BLL7424 PROTEIN"/>
    <property type="match status" value="1"/>
</dbReference>
<protein>
    <recommendedName>
        <fullName evidence="3">CBM6 domain-containing protein</fullName>
    </recommendedName>
</protein>
<evidence type="ECO:0000313" key="4">
    <source>
        <dbReference type="EMBL" id="EJK73666.1"/>
    </source>
</evidence>
<dbReference type="eggNOG" id="ENOG502S505">
    <property type="taxonomic scope" value="Eukaryota"/>
</dbReference>
<dbReference type="SUPFAM" id="SSF55856">
    <property type="entry name" value="Cytochrome b5-like heme/steroid binding domain"/>
    <property type="match status" value="1"/>
</dbReference>
<feature type="non-terminal residue" evidence="4">
    <location>
        <position position="1"/>
    </location>
</feature>
<keyword evidence="5" id="KW-1185">Reference proteome</keyword>
<dbReference type="EMBL" id="AGNL01004318">
    <property type="protein sequence ID" value="EJK73666.1"/>
    <property type="molecule type" value="Genomic_DNA"/>
</dbReference>
<evidence type="ECO:0000259" key="3">
    <source>
        <dbReference type="PROSITE" id="PS51175"/>
    </source>
</evidence>
<dbReference type="PANTHER" id="PTHR43737:SF1">
    <property type="entry name" value="DUF1501 DOMAIN-CONTAINING PROTEIN"/>
    <property type="match status" value="1"/>
</dbReference>
<dbReference type="InterPro" id="IPR036400">
    <property type="entry name" value="Cyt_B5-like_heme/steroid_sf"/>
</dbReference>
<keyword evidence="2" id="KW-0812">Transmembrane</keyword>
<reference evidence="4 5" key="1">
    <citation type="journal article" date="2012" name="Genome Biol.">
        <title>Genome and low-iron response of an oceanic diatom adapted to chronic iron limitation.</title>
        <authorList>
            <person name="Lommer M."/>
            <person name="Specht M."/>
            <person name="Roy A.S."/>
            <person name="Kraemer L."/>
            <person name="Andreson R."/>
            <person name="Gutowska M.A."/>
            <person name="Wolf J."/>
            <person name="Bergner S.V."/>
            <person name="Schilhabel M.B."/>
            <person name="Klostermeier U.C."/>
            <person name="Beiko R.G."/>
            <person name="Rosenstiel P."/>
            <person name="Hippler M."/>
            <person name="Laroche J."/>
        </authorList>
    </citation>
    <scope>NUCLEOTIDE SEQUENCE [LARGE SCALE GENOMIC DNA]</scope>
    <source>
        <strain evidence="4 5">CCMP1005</strain>
    </source>
</reference>
<dbReference type="OrthoDB" id="411021at2759"/>
<dbReference type="Gene3D" id="2.60.120.260">
    <property type="entry name" value="Galactose-binding domain-like"/>
    <property type="match status" value="2"/>
</dbReference>
<name>K0TIR0_THAOC</name>
<feature type="region of interest" description="Disordered" evidence="1">
    <location>
        <begin position="88"/>
        <end position="110"/>
    </location>
</feature>
<organism evidence="4 5">
    <name type="scientific">Thalassiosira oceanica</name>
    <name type="common">Marine diatom</name>
    <dbReference type="NCBI Taxonomy" id="159749"/>
    <lineage>
        <taxon>Eukaryota</taxon>
        <taxon>Sar</taxon>
        <taxon>Stramenopiles</taxon>
        <taxon>Ochrophyta</taxon>
        <taxon>Bacillariophyta</taxon>
        <taxon>Coscinodiscophyceae</taxon>
        <taxon>Thalassiosirophycidae</taxon>
        <taxon>Thalassiosirales</taxon>
        <taxon>Thalassiosiraceae</taxon>
        <taxon>Thalassiosira</taxon>
    </lineage>
</organism>
<feature type="region of interest" description="Disordered" evidence="1">
    <location>
        <begin position="190"/>
        <end position="216"/>
    </location>
</feature>
<proteinExistence type="predicted"/>
<feature type="compositionally biased region" description="Polar residues" evidence="1">
    <location>
        <begin position="201"/>
        <end position="213"/>
    </location>
</feature>
<keyword evidence="2" id="KW-1133">Transmembrane helix</keyword>
<dbReference type="Pfam" id="PF08811">
    <property type="entry name" value="DUF1800"/>
    <property type="match status" value="1"/>
</dbReference>
<accession>K0TIR0</accession>
<feature type="compositionally biased region" description="Low complexity" evidence="1">
    <location>
        <begin position="424"/>
        <end position="440"/>
    </location>
</feature>
<dbReference type="SUPFAM" id="SSF49785">
    <property type="entry name" value="Galactose-binding domain-like"/>
    <property type="match status" value="2"/>
</dbReference>
<evidence type="ECO:0000256" key="1">
    <source>
        <dbReference type="SAM" id="MobiDB-lite"/>
    </source>
</evidence>
<sequence>TDRRRDADGANAVSMRTRTRSALLPGAAACAKAATATDPFGGREAAKMAPYLIGAAYVIDGPFDKNSSVVLTLAVLLAGRAALLGSKTETDKQTNKRTKSKGVRKNAQGVKSSSSSSLALVLDSSRAEAWSLSSCSPGTCIDDNDGNRSSYRVTSTLRQHAKSVLIALSLLLLLVLGVVGIVIGLERETAAATAPARDESNQGVEQEGASNENAGLHPFSPTGDLGLVCQAGSKLLELHSTAKSPYKTRTQQGTNYTWKLVDCANQVVAQCKRPCDDITSTKLRSTTDQHFHCLPDGQSFTLEVHVDTKQSCCGFEMGHFALEYNDVVHSRLTQITRSSIKKDDFVEGRDEDPSVWSIEIGKQVNPCLMAEPTQASSPIVSRVPTKSLTPVNGPSENPSQPPPGHPPGKSAPPSTRVEITGTLSVPASTSAPSKVSSAPPSQIPTKIPSTAPTRGPPQPPSSLPLSGEPNVISCPEAGNSIDIGSTGSSITIFNAGAQSFCGIFISSASGDLVSFARSYNEYNWEASPGPKASRMDSILCTSLSCTIKLPELEIGSSYVVRAEDGSMSIPRQVARFLEMVTFGVTKPELAKLNNSGWGEEARAEYLREQLGMPPTSHREHFRRRTNTKWPADKQSGSTDHPCSPLSKWRRYTFIEADKADVFDDTPNSFVLESVAGNTYREIFQADSERDVGCGECMDFHQINITRVSYQGYTVGGFGDYLVWNIDMAEGGVYPLSFHYSIGRGDTDRNRVLRLQVNGRTIRKRFRFSNTKNNLSYSEHIDAQLNAGNNSIRLYAETQGSGRELTSVQAFFFIPLTCSRYLMKAFIDHLQIGKPPAVIIKSNGYARTVVKEGFAEMTTSTSITVTLAKLPSPPRGQYDKGSLAVSIEGSDGGVSLDAGNPPIDFSGHEHLLLPQGYFSFDSTHTFLNTTSELYGLPPPFGQEYLLRDGLEDPLCDSIPLTSSQRSPPVFGQLSDGTWLQWTPSLQLEANGPMIDAIDKSESTLSDGGGQIAADSLSNSTCMPAENNLIDLRIHLTEENIISLNDISSRFVYAVRGIRLDSIELHPCVAKRSRWLVTESSTCPSPTPITTKTRDALSKAIGRDISLTTLEMQIEIEGDCFTHTHPSNYDVYDFSEWAKRHPGGREAIAQFAAIGSAWLDFPVSHPMSRWENLGGGTIAHVGTHDSKLDFKDLPSELKTSAVVAEFGEEETGRRQAIGPTVVCGSTSEVKNDPILGEAYEFVSTGEATSKESELRAQKSNVWINAAVFAKDQLRQRVAHALSTIMPSVPSDLQGGSTTEKYTGNPIMGQQLSFKDSKSRAYTYQKKRQLADADENFSREVMQLFSIGLVRLDDYGLPILDPETGQPLKTYTNEVIESLARSWTAFDMSAARGNVEGRSDSISSVDPMVIQPEWRDAFPKIGVVDNGYIGDKYVQCTEEPPRMFLKKGARYLLLGGSPLPHLLSDPAEVANEDVFAELEPNSQLFKALQDGGNQTSVELLTNLECTGIECMVDLLRVVKVGSMFFEWVPRPCTMLAFYNGKQVQTSDSSRRGQICANPDLPVAREACCRPEMREDVKQAKMVSGVTHLYEGERMTWARAHDRCRAYGSSLCQFASLKVSPHDAKFRKGFHWTDQDECNILVKVDRDGRIAIVHDVRGASDVVLLHLDLDHTTNFFHVFWDESSNYPGASEENSCSIYKCLPLQDGTCLCRTEIKEKAVFDSVLGITRDDIMSKLFIGTASPETGSSSTYERDVIAHLVEGRVDEKTVFELRNTEGEPIFLRNLASSVSVAGWLMPPKKLEAEDATLFDTDVKTSITASGGAFTEFRSSVAYIEWAVDVPLNAQYSVSFNYALNSDPRDISLLVNGQSTVLRFLPTGSWERHFLSSAPTACFLKAGINSIRLQPMERTSGVNIDLLRIEAKEDSNTAVAMPSFRNPPHFLSLLSDGTSKSELTRRDAQYETEAVLEHLFYHDNVAPFICGRVIQRFGISNPSPRYVKVCVDAFRSGSYESGSIEFGSGRYGCLEALISSIVLDREATDPSASFDSSFGSIREPLLRYIQLFRSMEYKSSFPVSSKIDSSIPGDFQIRLANLPPKIGQGPHDHPSIFSFFLPAYIPGSGPLATSMLHSPESLMLTGPNTLQLLSGMHSLIKFGLSDCDGGFGLNPNVGSCRSSRGSYSGRLYYEPDGSSLLEKARDLSLVLAAGRVNEMNLSKIVSACSAEPDVAQLICLQQLVVSTAEFHTNTETTPTMRENHEKRKVDRESLRSNLAYKAIIVLDLKGGADSFNLLAPLTCAPIDVYENYRSIRGKTADEEGVGMPRSRLLEISANADQPCESFGVHENLPILKELYEKGEATFIANAGLLLKPTNNDSHRIDTPVNLFSHNDMSHEMKKEDVRNQHTGTGVAGRIATALTEAGIISESISVDGQQVMFSTAGRGPPQVTIGEDGLPDFNEGEESIPNEVLLSLNGPVTPSSGQFAHTWSTNMNEAISQYEKLKILIDGAVSTEIFPTTRISAQLELVTKLMQSHQLRGAQRDIFYVSQPRYDTHQNVDERLVENFSELNGALEAFIAETKVLGLYKSMVLLQFSEFGRTLTPNTNSGTDHAWGGNYFLIGGALNGGKVLGHYPAEFERSESNKITLTRGRLVPTTPFDAVWMGTSEWFGVPSSQMEYVLPMHKNFPAGTLFSEEDLFRSEEVLPVSGHFQ</sequence>
<dbReference type="InterPro" id="IPR010869">
    <property type="entry name" value="DUF1501"/>
</dbReference>
<feature type="compositionally biased region" description="Polar residues" evidence="1">
    <location>
        <begin position="373"/>
        <end position="392"/>
    </location>
</feature>
<comment type="caution">
    <text evidence="4">The sequence shown here is derived from an EMBL/GenBank/DDBJ whole genome shotgun (WGS) entry which is preliminary data.</text>
</comment>
<feature type="compositionally biased region" description="Basic residues" evidence="1">
    <location>
        <begin position="95"/>
        <end position="104"/>
    </location>
</feature>
<evidence type="ECO:0000313" key="5">
    <source>
        <dbReference type="Proteomes" id="UP000266841"/>
    </source>
</evidence>
<evidence type="ECO:0000256" key="2">
    <source>
        <dbReference type="SAM" id="Phobius"/>
    </source>
</evidence>
<gene>
    <name evidence="4" type="ORF">THAOC_04698</name>
</gene>
<dbReference type="GO" id="GO:0030246">
    <property type="term" value="F:carbohydrate binding"/>
    <property type="evidence" value="ECO:0007669"/>
    <property type="project" value="InterPro"/>
</dbReference>
<dbReference type="PROSITE" id="PS51175">
    <property type="entry name" value="CBM6"/>
    <property type="match status" value="1"/>
</dbReference>
<feature type="compositionally biased region" description="Pro residues" evidence="1">
    <location>
        <begin position="399"/>
        <end position="410"/>
    </location>
</feature>
<feature type="domain" description="CBM6" evidence="3">
    <location>
        <begin position="1794"/>
        <end position="1915"/>
    </location>
</feature>
<keyword evidence="2" id="KW-0472">Membrane</keyword>
<feature type="region of interest" description="Disordered" evidence="1">
    <location>
        <begin position="373"/>
        <end position="471"/>
    </location>
</feature>
<dbReference type="Proteomes" id="UP000266841">
    <property type="component" value="Unassembled WGS sequence"/>
</dbReference>
<dbReference type="InterPro" id="IPR005084">
    <property type="entry name" value="CBM6"/>
</dbReference>